<organism evidence="1 2">
    <name type="scientific">Acrasis kona</name>
    <dbReference type="NCBI Taxonomy" id="1008807"/>
    <lineage>
        <taxon>Eukaryota</taxon>
        <taxon>Discoba</taxon>
        <taxon>Heterolobosea</taxon>
        <taxon>Tetramitia</taxon>
        <taxon>Eutetramitia</taxon>
        <taxon>Acrasidae</taxon>
        <taxon>Acrasis</taxon>
    </lineage>
</organism>
<comment type="caution">
    <text evidence="1">The sequence shown here is derived from an EMBL/GenBank/DDBJ whole genome shotgun (WGS) entry which is preliminary data.</text>
</comment>
<proteinExistence type="predicted"/>
<dbReference type="EMBL" id="JAOPGA020001861">
    <property type="protein sequence ID" value="KAL0491776.1"/>
    <property type="molecule type" value="Genomic_DNA"/>
</dbReference>
<evidence type="ECO:0000313" key="2">
    <source>
        <dbReference type="Proteomes" id="UP001431209"/>
    </source>
</evidence>
<keyword evidence="2" id="KW-1185">Reference proteome</keyword>
<reference evidence="1 2" key="1">
    <citation type="submission" date="2024-03" db="EMBL/GenBank/DDBJ databases">
        <title>The Acrasis kona genome and developmental transcriptomes reveal deep origins of eukaryotic multicellular pathways.</title>
        <authorList>
            <person name="Sheikh S."/>
            <person name="Fu C.-J."/>
            <person name="Brown M.W."/>
            <person name="Baldauf S.L."/>
        </authorList>
    </citation>
    <scope>NUCLEOTIDE SEQUENCE [LARGE SCALE GENOMIC DNA]</scope>
    <source>
        <strain evidence="1 2">ATCC MYA-3509</strain>
    </source>
</reference>
<dbReference type="AlphaFoldDB" id="A0AAW2ZRI5"/>
<evidence type="ECO:0000313" key="1">
    <source>
        <dbReference type="EMBL" id="KAL0491776.1"/>
    </source>
</evidence>
<protein>
    <submittedName>
        <fullName evidence="1">MurE</fullName>
    </submittedName>
</protein>
<accession>A0AAW2ZRI5</accession>
<gene>
    <name evidence="1" type="ORF">AKO1_000526</name>
</gene>
<dbReference type="Proteomes" id="UP001431209">
    <property type="component" value="Unassembled WGS sequence"/>
</dbReference>
<name>A0AAW2ZRI5_9EUKA</name>
<sequence>MRIILRATPVIYRSVRAPIINSSFRVNQFNTYFKQTLALRQTSNPEVREEPESEDPADMVKSVSLGQAIQELKEQLKGAKGVTTIVEGKDKDNIVIFSNSDWNEKKYPIPDYYKGWKIEHSKGMVGMFTF</sequence>